<dbReference type="InterPro" id="IPR036640">
    <property type="entry name" value="ABC1_TM_sf"/>
</dbReference>
<reference evidence="11" key="1">
    <citation type="journal article" date="2019" name="Int. J. Syst. Evol. Microbiol.">
        <title>The Global Catalogue of Microorganisms (GCM) 10K type strain sequencing project: providing services to taxonomists for standard genome sequencing and annotation.</title>
        <authorList>
            <consortium name="The Broad Institute Genomics Platform"/>
            <consortium name="The Broad Institute Genome Sequencing Center for Infectious Disease"/>
            <person name="Wu L."/>
            <person name="Ma J."/>
        </authorList>
    </citation>
    <scope>NUCLEOTIDE SEQUENCE [LARGE SCALE GENOMIC DNA]</scope>
    <source>
        <strain evidence="11">KACC 12597</strain>
    </source>
</reference>
<dbReference type="SMART" id="SM00382">
    <property type="entry name" value="AAA"/>
    <property type="match status" value="1"/>
</dbReference>
<dbReference type="EMBL" id="JBHUHX010000004">
    <property type="protein sequence ID" value="MFD2110579.1"/>
    <property type="molecule type" value="Genomic_DNA"/>
</dbReference>
<feature type="transmembrane region" description="Helical" evidence="7">
    <location>
        <begin position="68"/>
        <end position="85"/>
    </location>
</feature>
<dbReference type="Gene3D" id="3.40.50.300">
    <property type="entry name" value="P-loop containing nucleotide triphosphate hydrolases"/>
    <property type="match status" value="1"/>
</dbReference>
<dbReference type="Gene3D" id="1.20.1560.10">
    <property type="entry name" value="ABC transporter type 1, transmembrane domain"/>
    <property type="match status" value="1"/>
</dbReference>
<dbReference type="InterPro" id="IPR017871">
    <property type="entry name" value="ABC_transporter-like_CS"/>
</dbReference>
<dbReference type="GO" id="GO:0005524">
    <property type="term" value="F:ATP binding"/>
    <property type="evidence" value="ECO:0007669"/>
    <property type="project" value="UniProtKB-KW"/>
</dbReference>
<dbReference type="SUPFAM" id="SSF90123">
    <property type="entry name" value="ABC transporter transmembrane region"/>
    <property type="match status" value="1"/>
</dbReference>
<dbReference type="InterPro" id="IPR011527">
    <property type="entry name" value="ABC1_TM_dom"/>
</dbReference>
<evidence type="ECO:0000256" key="5">
    <source>
        <dbReference type="ARBA" id="ARBA00022989"/>
    </source>
</evidence>
<keyword evidence="2 7" id="KW-0812">Transmembrane</keyword>
<feature type="transmembrane region" description="Helical" evidence="7">
    <location>
        <begin position="172"/>
        <end position="192"/>
    </location>
</feature>
<dbReference type="PROSITE" id="PS50893">
    <property type="entry name" value="ABC_TRANSPORTER_2"/>
    <property type="match status" value="1"/>
</dbReference>
<organism evidence="10 11">
    <name type="scientific">Thiorhodococcus fuscus</name>
    <dbReference type="NCBI Taxonomy" id="527200"/>
    <lineage>
        <taxon>Bacteria</taxon>
        <taxon>Pseudomonadati</taxon>
        <taxon>Pseudomonadota</taxon>
        <taxon>Gammaproteobacteria</taxon>
        <taxon>Chromatiales</taxon>
        <taxon>Chromatiaceae</taxon>
        <taxon>Thiorhodococcus</taxon>
    </lineage>
</organism>
<keyword evidence="11" id="KW-1185">Reference proteome</keyword>
<feature type="transmembrane region" description="Helical" evidence="7">
    <location>
        <begin position="257"/>
        <end position="278"/>
    </location>
</feature>
<comment type="subcellular location">
    <subcellularLocation>
        <location evidence="1">Cell membrane</location>
        <topology evidence="1">Multi-pass membrane protein</topology>
    </subcellularLocation>
</comment>
<accession>A0ABW4Y4H9</accession>
<keyword evidence="5 7" id="KW-1133">Transmembrane helix</keyword>
<dbReference type="Proteomes" id="UP001597337">
    <property type="component" value="Unassembled WGS sequence"/>
</dbReference>
<evidence type="ECO:0000313" key="11">
    <source>
        <dbReference type="Proteomes" id="UP001597337"/>
    </source>
</evidence>
<feature type="transmembrane region" description="Helical" evidence="7">
    <location>
        <begin position="145"/>
        <end position="166"/>
    </location>
</feature>
<evidence type="ECO:0000259" key="8">
    <source>
        <dbReference type="PROSITE" id="PS50893"/>
    </source>
</evidence>
<dbReference type="RefSeq" id="WP_386022370.1">
    <property type="nucleotide sequence ID" value="NZ_JBHUHX010000004.1"/>
</dbReference>
<dbReference type="InterPro" id="IPR003439">
    <property type="entry name" value="ABC_transporter-like_ATP-bd"/>
</dbReference>
<dbReference type="Pfam" id="PF00664">
    <property type="entry name" value="ABC_membrane"/>
    <property type="match status" value="1"/>
</dbReference>
<dbReference type="PROSITE" id="PS50929">
    <property type="entry name" value="ABC_TM1F"/>
    <property type="match status" value="1"/>
</dbReference>
<proteinExistence type="predicted"/>
<dbReference type="InterPro" id="IPR003593">
    <property type="entry name" value="AAA+_ATPase"/>
</dbReference>
<evidence type="ECO:0000313" key="10">
    <source>
        <dbReference type="EMBL" id="MFD2110579.1"/>
    </source>
</evidence>
<protein>
    <submittedName>
        <fullName evidence="10">ABC transporter ATP-binding protein</fullName>
    </submittedName>
</protein>
<feature type="domain" description="ABC transmembrane type-1" evidence="9">
    <location>
        <begin position="26"/>
        <end position="313"/>
    </location>
</feature>
<dbReference type="PROSITE" id="PS00211">
    <property type="entry name" value="ABC_TRANSPORTER_1"/>
    <property type="match status" value="1"/>
</dbReference>
<dbReference type="PANTHER" id="PTHR24221:SF654">
    <property type="entry name" value="ATP-BINDING CASSETTE SUB-FAMILY B MEMBER 6"/>
    <property type="match status" value="1"/>
</dbReference>
<feature type="transmembrane region" description="Helical" evidence="7">
    <location>
        <begin position="284"/>
        <end position="302"/>
    </location>
</feature>
<evidence type="ECO:0000256" key="3">
    <source>
        <dbReference type="ARBA" id="ARBA00022741"/>
    </source>
</evidence>
<comment type="caution">
    <text evidence="10">The sequence shown here is derived from an EMBL/GenBank/DDBJ whole genome shotgun (WGS) entry which is preliminary data.</text>
</comment>
<evidence type="ECO:0000256" key="6">
    <source>
        <dbReference type="ARBA" id="ARBA00023136"/>
    </source>
</evidence>
<keyword evidence="6 7" id="KW-0472">Membrane</keyword>
<dbReference type="PANTHER" id="PTHR24221">
    <property type="entry name" value="ATP-BINDING CASSETTE SUB-FAMILY B"/>
    <property type="match status" value="1"/>
</dbReference>
<evidence type="ECO:0000256" key="7">
    <source>
        <dbReference type="SAM" id="Phobius"/>
    </source>
</evidence>
<dbReference type="Pfam" id="PF00005">
    <property type="entry name" value="ABC_tran"/>
    <property type="match status" value="1"/>
</dbReference>
<feature type="domain" description="ABC transporter" evidence="8">
    <location>
        <begin position="344"/>
        <end position="577"/>
    </location>
</feature>
<sequence length="585" mass="64208">MAESVDVWRSLWRIVRRSGASPRVFLAGLVLRVLERCTEVLPYLLCFLWLLDVSQSPVSGWEWTGEPLWLGAALLAIFLLQWSFAHHGQRLGFLGSYRIIGGYREGLLDRVRAMPIGVLRTRRIGHLSDLLTDDIQRLEAIFTHVSADFVAALGLALTSILVLAWIDWRLALALAAMAPLATVALVLARRMFERAGLHKHARVKETSGTLVEFIGGLATLRLFDRAGPWLERLNANFTELSGLSLGIEKWGAGPVMLFRLLVEGGLILLFLAGAWLAAATPHAPLAWLALFLLAYKFIGPMLEVAEYLLMLRSACQSEVKLEEVWRAALLPEPARPVEPAGRSVRFDGVSFAYAGEPALSEISFEVPERSVTAIVGPSGAGKSTLLHLLARFQDPDRGAVRIGGADLREIGSDGLYRLISMVFQQVQLFDGTILENIRAGREDASDEEILSACRAADCHDFVSRLPDGYRTRVGEGGLSLSGGERQRLSIARALLKDAPVLLLDEVTAAVDPESQRAIQRTLSRLAVDRTVVMIAHRLSTVRNADQIVVLRDGRVAEVGDHDQLLGRGGLYSELWEAQVSLGQTA</sequence>
<dbReference type="InterPro" id="IPR027417">
    <property type="entry name" value="P-loop_NTPase"/>
</dbReference>
<dbReference type="SUPFAM" id="SSF52540">
    <property type="entry name" value="P-loop containing nucleoside triphosphate hydrolases"/>
    <property type="match status" value="1"/>
</dbReference>
<dbReference type="InterPro" id="IPR039421">
    <property type="entry name" value="Type_1_exporter"/>
</dbReference>
<evidence type="ECO:0000256" key="4">
    <source>
        <dbReference type="ARBA" id="ARBA00022840"/>
    </source>
</evidence>
<keyword evidence="3" id="KW-0547">Nucleotide-binding</keyword>
<evidence type="ECO:0000256" key="1">
    <source>
        <dbReference type="ARBA" id="ARBA00004651"/>
    </source>
</evidence>
<evidence type="ECO:0000259" key="9">
    <source>
        <dbReference type="PROSITE" id="PS50929"/>
    </source>
</evidence>
<gene>
    <name evidence="10" type="ORF">ACFSJC_01840</name>
</gene>
<evidence type="ECO:0000256" key="2">
    <source>
        <dbReference type="ARBA" id="ARBA00022692"/>
    </source>
</evidence>
<name>A0ABW4Y4H9_9GAMM</name>
<keyword evidence="4 10" id="KW-0067">ATP-binding</keyword>